<protein>
    <submittedName>
        <fullName evidence="1">Uncharacterized protein</fullName>
    </submittedName>
</protein>
<evidence type="ECO:0000313" key="2">
    <source>
        <dbReference type="Proteomes" id="UP000472265"/>
    </source>
</evidence>
<reference evidence="1" key="1">
    <citation type="submission" date="2021-04" db="EMBL/GenBank/DDBJ databases">
        <authorList>
            <consortium name="Wellcome Sanger Institute Data Sharing"/>
        </authorList>
    </citation>
    <scope>NUCLEOTIDE SEQUENCE [LARGE SCALE GENOMIC DNA]</scope>
</reference>
<reference evidence="1" key="3">
    <citation type="submission" date="2025-09" db="UniProtKB">
        <authorList>
            <consortium name="Ensembl"/>
        </authorList>
    </citation>
    <scope>IDENTIFICATION</scope>
</reference>
<proteinExistence type="predicted"/>
<organism evidence="1 2">
    <name type="scientific">Sparus aurata</name>
    <name type="common">Gilthead sea bream</name>
    <dbReference type="NCBI Taxonomy" id="8175"/>
    <lineage>
        <taxon>Eukaryota</taxon>
        <taxon>Metazoa</taxon>
        <taxon>Chordata</taxon>
        <taxon>Craniata</taxon>
        <taxon>Vertebrata</taxon>
        <taxon>Euteleostomi</taxon>
        <taxon>Actinopterygii</taxon>
        <taxon>Neopterygii</taxon>
        <taxon>Teleostei</taxon>
        <taxon>Neoteleostei</taxon>
        <taxon>Acanthomorphata</taxon>
        <taxon>Eupercaria</taxon>
        <taxon>Spariformes</taxon>
        <taxon>Sparidae</taxon>
        <taxon>Sparus</taxon>
    </lineage>
</organism>
<accession>A0A671VNH2</accession>
<dbReference type="InParanoid" id="A0A671VNH2"/>
<dbReference type="AlphaFoldDB" id="A0A671VNH2"/>
<dbReference type="Proteomes" id="UP000472265">
    <property type="component" value="Chromosome 1"/>
</dbReference>
<name>A0A671VNH2_SPAAU</name>
<reference evidence="1" key="2">
    <citation type="submission" date="2025-08" db="UniProtKB">
        <authorList>
            <consortium name="Ensembl"/>
        </authorList>
    </citation>
    <scope>IDENTIFICATION</scope>
</reference>
<dbReference type="Ensembl" id="ENSSAUT00010029247.1">
    <property type="protein sequence ID" value="ENSSAUP00010027734.1"/>
    <property type="gene ID" value="ENSSAUG00010011978.1"/>
</dbReference>
<sequence>MTVKNIFKCVYTNSQLFYRHTFFNSVVREDSTSVKYKIMSSQYNLIFSANGSITKLNKRPEIGNPCFAPRCKVIGFEKKSFVLPEAVGLW</sequence>
<evidence type="ECO:0000313" key="1">
    <source>
        <dbReference type="Ensembl" id="ENSSAUP00010027734.1"/>
    </source>
</evidence>
<keyword evidence="2" id="KW-1185">Reference proteome</keyword>